<evidence type="ECO:0000313" key="2">
    <source>
        <dbReference type="EMBL" id="AQP44949.1"/>
    </source>
</evidence>
<dbReference type="KEGG" id="tfl:RPIT_09250"/>
<protein>
    <recommendedName>
        <fullName evidence="1">DUF6924 domain-containing protein</fullName>
    </recommendedName>
</protein>
<accession>A0A1Q2CFR0</accession>
<gene>
    <name evidence="2" type="ORF">RPIT_09250</name>
</gene>
<organism evidence="2 3">
    <name type="scientific">Tessaracoccus flavus</name>
    <dbReference type="NCBI Taxonomy" id="1610493"/>
    <lineage>
        <taxon>Bacteria</taxon>
        <taxon>Bacillati</taxon>
        <taxon>Actinomycetota</taxon>
        <taxon>Actinomycetes</taxon>
        <taxon>Propionibacteriales</taxon>
        <taxon>Propionibacteriaceae</taxon>
        <taxon>Tessaracoccus</taxon>
    </lineage>
</organism>
<sequence>MIPLTGPNSEILFLVRTDFSDDDAWHRVDEVAGREGTNVETVNDPANRHLDAATLASELPTFAQGVLLADHVTMTTSEQLVLVYPTRYDEDEDEVAPFRAPAALLAYVVCPIVLGSRNWSEVGGLVNQDGVFSMDHPRP</sequence>
<feature type="domain" description="DUF6924" evidence="1">
    <location>
        <begin position="13"/>
        <end position="133"/>
    </location>
</feature>
<dbReference type="Pfam" id="PF21962">
    <property type="entry name" value="DUF6924"/>
    <property type="match status" value="1"/>
</dbReference>
<keyword evidence="3" id="KW-1185">Reference proteome</keyword>
<dbReference type="AlphaFoldDB" id="A0A1Q2CFR0"/>
<dbReference type="Proteomes" id="UP000188324">
    <property type="component" value="Chromosome"/>
</dbReference>
<name>A0A1Q2CFR0_9ACTN</name>
<dbReference type="EMBL" id="CP019605">
    <property type="protein sequence ID" value="AQP44949.1"/>
    <property type="molecule type" value="Genomic_DNA"/>
</dbReference>
<dbReference type="OrthoDB" id="7854965at2"/>
<proteinExistence type="predicted"/>
<evidence type="ECO:0000313" key="3">
    <source>
        <dbReference type="Proteomes" id="UP000188324"/>
    </source>
</evidence>
<dbReference type="RefSeq" id="WP_077342531.1">
    <property type="nucleotide sequence ID" value="NZ_CP019605.1"/>
</dbReference>
<dbReference type="InterPro" id="IPR053832">
    <property type="entry name" value="DUF6924"/>
</dbReference>
<reference evidence="2 3" key="1">
    <citation type="journal article" date="2016" name="Int. J. Syst. Evol. Microbiol.">
        <title>Tessaracoccus flavus sp. nov., isolated from the drainage system of a lindane-producing factory.</title>
        <authorList>
            <person name="Kumari R."/>
            <person name="Singh P."/>
            <person name="Schumann P."/>
            <person name="Lal R."/>
        </authorList>
    </citation>
    <scope>NUCLEOTIDE SEQUENCE [LARGE SCALE GENOMIC DNA]</scope>
    <source>
        <strain evidence="2 3">RP1T</strain>
    </source>
</reference>
<evidence type="ECO:0000259" key="1">
    <source>
        <dbReference type="Pfam" id="PF21962"/>
    </source>
</evidence>